<sequence>MRQCGVVYTFRSEEVFGSLGCSRSCVLAIKLVNSGRLRVLHATLRQELGRASEWSCHVDDHIVLVVERFDLEVPDMTVGFVRIVQKTEIKLVVVDGRFAGLLPRVPPSSSVVPSSEI</sequence>
<organism evidence="1 2">
    <name type="scientific">Tanacetum coccineum</name>
    <dbReference type="NCBI Taxonomy" id="301880"/>
    <lineage>
        <taxon>Eukaryota</taxon>
        <taxon>Viridiplantae</taxon>
        <taxon>Streptophyta</taxon>
        <taxon>Embryophyta</taxon>
        <taxon>Tracheophyta</taxon>
        <taxon>Spermatophyta</taxon>
        <taxon>Magnoliopsida</taxon>
        <taxon>eudicotyledons</taxon>
        <taxon>Gunneridae</taxon>
        <taxon>Pentapetalae</taxon>
        <taxon>asterids</taxon>
        <taxon>campanulids</taxon>
        <taxon>Asterales</taxon>
        <taxon>Asteraceae</taxon>
        <taxon>Asteroideae</taxon>
        <taxon>Anthemideae</taxon>
        <taxon>Anthemidinae</taxon>
        <taxon>Tanacetum</taxon>
    </lineage>
</organism>
<accession>A0ABQ5E7E5</accession>
<reference evidence="1" key="2">
    <citation type="submission" date="2022-01" db="EMBL/GenBank/DDBJ databases">
        <authorList>
            <person name="Yamashiro T."/>
            <person name="Shiraishi A."/>
            <person name="Satake H."/>
            <person name="Nakayama K."/>
        </authorList>
    </citation>
    <scope>NUCLEOTIDE SEQUENCE</scope>
</reference>
<reference evidence="1" key="1">
    <citation type="journal article" date="2022" name="Int. J. Mol. Sci.">
        <title>Draft Genome of Tanacetum Coccineum: Genomic Comparison of Closely Related Tanacetum-Family Plants.</title>
        <authorList>
            <person name="Yamashiro T."/>
            <person name="Shiraishi A."/>
            <person name="Nakayama K."/>
            <person name="Satake H."/>
        </authorList>
    </citation>
    <scope>NUCLEOTIDE SEQUENCE</scope>
</reference>
<keyword evidence="2" id="KW-1185">Reference proteome</keyword>
<comment type="caution">
    <text evidence="1">The sequence shown here is derived from an EMBL/GenBank/DDBJ whole genome shotgun (WGS) entry which is preliminary data.</text>
</comment>
<dbReference type="Proteomes" id="UP001151760">
    <property type="component" value="Unassembled WGS sequence"/>
</dbReference>
<protein>
    <submittedName>
        <fullName evidence="1">Uncharacterized protein</fullName>
    </submittedName>
</protein>
<proteinExistence type="predicted"/>
<evidence type="ECO:0000313" key="2">
    <source>
        <dbReference type="Proteomes" id="UP001151760"/>
    </source>
</evidence>
<dbReference type="EMBL" id="BQNB010016015">
    <property type="protein sequence ID" value="GJT46795.1"/>
    <property type="molecule type" value="Genomic_DNA"/>
</dbReference>
<evidence type="ECO:0000313" key="1">
    <source>
        <dbReference type="EMBL" id="GJT46795.1"/>
    </source>
</evidence>
<gene>
    <name evidence="1" type="ORF">Tco_0955510</name>
</gene>
<name>A0ABQ5E7E5_9ASTR</name>